<sequence length="92" mass="11120">KFKDKRILIVNLEDLNNYTHATFNDIIEFLEFKLSFIQKIRFFLRVLRNKIMPFVIATNPTERNWNIYSASLPKGQELCNRLKYLKKIKIKN</sequence>
<proteinExistence type="predicted"/>
<dbReference type="EMBL" id="LAZR01046845">
    <property type="protein sequence ID" value="KKK95589.1"/>
    <property type="molecule type" value="Genomic_DNA"/>
</dbReference>
<protein>
    <submittedName>
        <fullName evidence="1">Uncharacterized protein</fullName>
    </submittedName>
</protein>
<organism evidence="1">
    <name type="scientific">marine sediment metagenome</name>
    <dbReference type="NCBI Taxonomy" id="412755"/>
    <lineage>
        <taxon>unclassified sequences</taxon>
        <taxon>metagenomes</taxon>
        <taxon>ecological metagenomes</taxon>
    </lineage>
</organism>
<name>A0A0F9BZ16_9ZZZZ</name>
<comment type="caution">
    <text evidence="1">The sequence shown here is derived from an EMBL/GenBank/DDBJ whole genome shotgun (WGS) entry which is preliminary data.</text>
</comment>
<accession>A0A0F9BZ16</accession>
<reference evidence="1" key="1">
    <citation type="journal article" date="2015" name="Nature">
        <title>Complex archaea that bridge the gap between prokaryotes and eukaryotes.</title>
        <authorList>
            <person name="Spang A."/>
            <person name="Saw J.H."/>
            <person name="Jorgensen S.L."/>
            <person name="Zaremba-Niedzwiedzka K."/>
            <person name="Martijn J."/>
            <person name="Lind A.E."/>
            <person name="van Eijk R."/>
            <person name="Schleper C."/>
            <person name="Guy L."/>
            <person name="Ettema T.J."/>
        </authorList>
    </citation>
    <scope>NUCLEOTIDE SEQUENCE</scope>
</reference>
<gene>
    <name evidence="1" type="ORF">LCGC14_2671290</name>
</gene>
<feature type="non-terminal residue" evidence="1">
    <location>
        <position position="1"/>
    </location>
</feature>
<dbReference type="AlphaFoldDB" id="A0A0F9BZ16"/>
<evidence type="ECO:0000313" key="1">
    <source>
        <dbReference type="EMBL" id="KKK95589.1"/>
    </source>
</evidence>